<dbReference type="InterPro" id="IPR020588">
    <property type="entry name" value="RecA_ATP-bd"/>
</dbReference>
<dbReference type="InterPro" id="IPR051347">
    <property type="entry name" value="Circadian_clock_KaiC-rel"/>
</dbReference>
<evidence type="ECO:0000313" key="14">
    <source>
        <dbReference type="Proteomes" id="UP000002385"/>
    </source>
</evidence>
<dbReference type="GO" id="GO:0016787">
    <property type="term" value="F:hydrolase activity"/>
    <property type="evidence" value="ECO:0007669"/>
    <property type="project" value="UniProtKB-KW"/>
</dbReference>
<proteinExistence type="predicted"/>
<dbReference type="PANTHER" id="PTHR42926:SF1">
    <property type="entry name" value="CIRCADIAN CLOCK OSCILLATOR PROTEIN KAIC 1"/>
    <property type="match status" value="1"/>
</dbReference>
<dbReference type="KEGG" id="mch:Mchl_0020"/>
<evidence type="ECO:0000256" key="1">
    <source>
        <dbReference type="ARBA" id="ARBA00012513"/>
    </source>
</evidence>
<accession>B7L018</accession>
<dbReference type="Gene3D" id="3.40.50.300">
    <property type="entry name" value="P-loop containing nucleotide triphosphate hydrolases"/>
    <property type="match status" value="2"/>
</dbReference>
<sequence length="520" mass="56692">MGHNSTGAASEPMNEAMSTTSTRSGSETRISTGISGLDEVLCGGLTPDRLYLLEGTPGTGKTTLALQFLLEGAARKGRSLYVTLSETADELRAAALSHGWSLDGIELYELVNEMGLDPDSEQSILHPSEIELGETVREVMARVESLKPERVVFDSLSELRLLAQNPLRYRRQILALKQFFAKRACTVLMLDDRTSEAGDLQLHSIAHGVISLDQNPREFGSERRRLRIVKMRGIKFRGGYHDFVLETGGVQVFPRLIAAEHRATFDPTAQSTGSDELDLLLGGGLVPGTNTLLLGPSGVGKTTTGLRCMLAALERGETATYYLFDEGLATMIARATLLGMDLRPHLGTGRLTIMQIDPAELSPGEFASIVRQAVEERGSTFVAVDSLNAYLHAMPGEEHLILQMHELLSYLNQKGVTTLLVLGQHGVIGEVRTDIDLSYLSDCILLFRFFEASGEIRTALSVVKSRVNPHERTIRELRLSTDGLRVGEALSDFEGVLTGLPAYRGRVEMLKGPRETGDGA</sequence>
<dbReference type="EC" id="2.7.11.1" evidence="1"/>
<evidence type="ECO:0000259" key="12">
    <source>
        <dbReference type="PROSITE" id="PS51146"/>
    </source>
</evidence>
<dbReference type="PRINTS" id="PR01874">
    <property type="entry name" value="DNAREPAIRADA"/>
</dbReference>
<dbReference type="GO" id="GO:0140664">
    <property type="term" value="F:ATP-dependent DNA damage sensor activity"/>
    <property type="evidence" value="ECO:0007669"/>
    <property type="project" value="InterPro"/>
</dbReference>
<feature type="region of interest" description="Disordered" evidence="10">
    <location>
        <begin position="1"/>
        <end position="30"/>
    </location>
</feature>
<dbReference type="Pfam" id="PF06745">
    <property type="entry name" value="ATPase"/>
    <property type="match status" value="2"/>
</dbReference>
<dbReference type="PIRSF" id="PIRSF039117">
    <property type="entry name" value="KaiC"/>
    <property type="match status" value="1"/>
</dbReference>
<dbReference type="Proteomes" id="UP000002385">
    <property type="component" value="Chromosome"/>
</dbReference>
<dbReference type="InterPro" id="IPR010624">
    <property type="entry name" value="KaiC_dom"/>
</dbReference>
<evidence type="ECO:0000256" key="2">
    <source>
        <dbReference type="ARBA" id="ARBA00022553"/>
    </source>
</evidence>
<feature type="compositionally biased region" description="Low complexity" evidence="10">
    <location>
        <begin position="18"/>
        <end position="30"/>
    </location>
</feature>
<keyword evidence="3 13" id="KW-0808">Transferase</keyword>
<feature type="domain" description="KaiC" evidence="12">
    <location>
        <begin position="28"/>
        <end position="266"/>
    </location>
</feature>
<evidence type="ECO:0000259" key="11">
    <source>
        <dbReference type="PROSITE" id="PS50162"/>
    </source>
</evidence>
<evidence type="ECO:0000256" key="8">
    <source>
        <dbReference type="ARBA" id="ARBA00023125"/>
    </source>
</evidence>
<dbReference type="GO" id="GO:0004674">
    <property type="term" value="F:protein serine/threonine kinase activity"/>
    <property type="evidence" value="ECO:0007669"/>
    <property type="project" value="UniProtKB-EC"/>
</dbReference>
<reference evidence="14" key="1">
    <citation type="submission" date="2008-12" db="EMBL/GenBank/DDBJ databases">
        <title>Complete sequence of chromosome of Methylobacterium chloromethanicum CM4.</title>
        <authorList>
            <consortium name="US DOE Joint Genome Institute"/>
            <person name="Lucas S."/>
            <person name="Copeland A."/>
            <person name="Lapidus A."/>
            <person name="Glavina del Rio T."/>
            <person name="Dalin E."/>
            <person name="Tice H."/>
            <person name="Bruce D."/>
            <person name="Goodwin L."/>
            <person name="Pitluck S."/>
            <person name="Chertkov O."/>
            <person name="Brettin T."/>
            <person name="Detter J.C."/>
            <person name="Han C."/>
            <person name="Larimer F."/>
            <person name="Land M."/>
            <person name="Hauser L."/>
            <person name="Kyrpides N."/>
            <person name="Mikhailova N."/>
            <person name="Marx C."/>
            <person name="Richardson P."/>
        </authorList>
    </citation>
    <scope>NUCLEOTIDE SEQUENCE [LARGE SCALE GENOMIC DNA]</scope>
    <source>
        <strain evidence="14">CM4 / NCIMB 13688</strain>
    </source>
</reference>
<keyword evidence="8" id="KW-0238">DNA-binding</keyword>
<dbReference type="InterPro" id="IPR027417">
    <property type="entry name" value="P-loop_NTPase"/>
</dbReference>
<evidence type="ECO:0000256" key="5">
    <source>
        <dbReference type="ARBA" id="ARBA00022763"/>
    </source>
</evidence>
<reference evidence="13 14" key="2">
    <citation type="journal article" date="2012" name="J. Bacteriol.">
        <title>Complete genome sequences of six strains of the genus Methylobacterium.</title>
        <authorList>
            <person name="Marx C.J."/>
            <person name="Bringel F."/>
            <person name="Chistoserdova L."/>
            <person name="Moulin L."/>
            <person name="Farhan Ul Haque M."/>
            <person name="Fleischman D.E."/>
            <person name="Gruffaz C."/>
            <person name="Jourand P."/>
            <person name="Knief C."/>
            <person name="Lee M.C."/>
            <person name="Muller E.E."/>
            <person name="Nadalig T."/>
            <person name="Peyraud R."/>
            <person name="Roselli S."/>
            <person name="Russ L."/>
            <person name="Goodwin L.A."/>
            <person name="Ivanova N."/>
            <person name="Kyrpides N."/>
            <person name="Lajus A."/>
            <person name="Land M.L."/>
            <person name="Medigue C."/>
            <person name="Mikhailova N."/>
            <person name="Nolan M."/>
            <person name="Woyke T."/>
            <person name="Stolyar S."/>
            <person name="Vorholt J.A."/>
            <person name="Vuilleumier S."/>
        </authorList>
    </citation>
    <scope>NUCLEOTIDE SEQUENCE [LARGE SCALE GENOMIC DNA]</scope>
    <source>
        <strain evidence="14">CM4 / NCIMB 13688</strain>
    </source>
</reference>
<keyword evidence="9" id="KW-0234">DNA repair</keyword>
<evidence type="ECO:0000256" key="9">
    <source>
        <dbReference type="ARBA" id="ARBA00023204"/>
    </source>
</evidence>
<keyword evidence="4" id="KW-0677">Repeat</keyword>
<name>B7L018_METC4</name>
<dbReference type="InterPro" id="IPR014774">
    <property type="entry name" value="KaiC-like_dom"/>
</dbReference>
<keyword evidence="7" id="KW-0378">Hydrolase</keyword>
<dbReference type="AlphaFoldDB" id="B7L018"/>
<dbReference type="GO" id="GO:0006281">
    <property type="term" value="P:DNA repair"/>
    <property type="evidence" value="ECO:0007669"/>
    <property type="project" value="UniProtKB-KW"/>
</dbReference>
<feature type="domain" description="KaiC" evidence="12">
    <location>
        <begin position="268"/>
        <end position="500"/>
    </location>
</feature>
<dbReference type="HOGENOM" id="CLU_023669_4_2_5"/>
<evidence type="ECO:0000256" key="10">
    <source>
        <dbReference type="SAM" id="MobiDB-lite"/>
    </source>
</evidence>
<protein>
    <recommendedName>
        <fullName evidence="1">non-specific serine/threonine protein kinase</fullName>
        <ecNumber evidence="1">2.7.11.1</ecNumber>
    </recommendedName>
</protein>
<keyword evidence="5" id="KW-0227">DNA damage</keyword>
<evidence type="ECO:0000256" key="3">
    <source>
        <dbReference type="ARBA" id="ARBA00022679"/>
    </source>
</evidence>
<feature type="domain" description="RecA family profile 1" evidence="11">
    <location>
        <begin position="26"/>
        <end position="96"/>
    </location>
</feature>
<dbReference type="GO" id="GO:0005524">
    <property type="term" value="F:ATP binding"/>
    <property type="evidence" value="ECO:0007669"/>
    <property type="project" value="InterPro"/>
</dbReference>
<keyword evidence="6" id="KW-0418">Kinase</keyword>
<dbReference type="SMART" id="SM00382">
    <property type="entry name" value="AAA"/>
    <property type="match status" value="2"/>
</dbReference>
<organism evidence="13 14">
    <name type="scientific">Methylorubrum extorquens (strain CM4 / NCIMB 13688)</name>
    <name type="common">Methylobacterium extorquens</name>
    <dbReference type="NCBI Taxonomy" id="440085"/>
    <lineage>
        <taxon>Bacteria</taxon>
        <taxon>Pseudomonadati</taxon>
        <taxon>Pseudomonadota</taxon>
        <taxon>Alphaproteobacteria</taxon>
        <taxon>Hyphomicrobiales</taxon>
        <taxon>Methylobacteriaceae</taxon>
        <taxon>Methylorubrum</taxon>
    </lineage>
</organism>
<evidence type="ECO:0000256" key="6">
    <source>
        <dbReference type="ARBA" id="ARBA00022777"/>
    </source>
</evidence>
<gene>
    <name evidence="13" type="ordered locus">Mchl_0020</name>
</gene>
<keyword evidence="2" id="KW-0597">Phosphoprotein</keyword>
<evidence type="ECO:0000256" key="4">
    <source>
        <dbReference type="ARBA" id="ARBA00022737"/>
    </source>
</evidence>
<dbReference type="PROSITE" id="PS50162">
    <property type="entry name" value="RECA_2"/>
    <property type="match status" value="1"/>
</dbReference>
<dbReference type="SUPFAM" id="SSF52540">
    <property type="entry name" value="P-loop containing nucleoside triphosphate hydrolases"/>
    <property type="match status" value="2"/>
</dbReference>
<evidence type="ECO:0000313" key="13">
    <source>
        <dbReference type="EMBL" id="ACK80990.1"/>
    </source>
</evidence>
<dbReference type="CDD" id="cd19488">
    <property type="entry name" value="KaiC-like_N"/>
    <property type="match status" value="1"/>
</dbReference>
<dbReference type="PANTHER" id="PTHR42926">
    <property type="match status" value="1"/>
</dbReference>
<dbReference type="EMBL" id="CP001298">
    <property type="protein sequence ID" value="ACK80990.1"/>
    <property type="molecule type" value="Genomic_DNA"/>
</dbReference>
<dbReference type="GO" id="GO:0003677">
    <property type="term" value="F:DNA binding"/>
    <property type="evidence" value="ECO:0007669"/>
    <property type="project" value="UniProtKB-KW"/>
</dbReference>
<dbReference type="InterPro" id="IPR030665">
    <property type="entry name" value="KaiC"/>
</dbReference>
<dbReference type="PROSITE" id="PS51146">
    <property type="entry name" value="KAIC"/>
    <property type="match status" value="2"/>
</dbReference>
<dbReference type="InterPro" id="IPR003593">
    <property type="entry name" value="AAA+_ATPase"/>
</dbReference>
<evidence type="ECO:0000256" key="7">
    <source>
        <dbReference type="ARBA" id="ARBA00022801"/>
    </source>
</evidence>